<dbReference type="EMBL" id="CP015136">
    <property type="protein sequence ID" value="AMY10838.1"/>
    <property type="molecule type" value="Genomic_DNA"/>
</dbReference>
<accession>A0A143PRR9</accession>
<evidence type="ECO:0000313" key="2">
    <source>
        <dbReference type="Proteomes" id="UP000076079"/>
    </source>
</evidence>
<dbReference type="Proteomes" id="UP000076079">
    <property type="component" value="Chromosome"/>
</dbReference>
<name>A0A143PRR9_LUTPR</name>
<reference evidence="1 2" key="1">
    <citation type="journal article" date="2016" name="Genome Announc.">
        <title>First Complete Genome Sequence of a Subdivision 6 Acidobacterium Strain.</title>
        <authorList>
            <person name="Huang S."/>
            <person name="Vieira S."/>
            <person name="Bunk B."/>
            <person name="Riedel T."/>
            <person name="Sproer C."/>
            <person name="Overmann J."/>
        </authorList>
    </citation>
    <scope>NUCLEOTIDE SEQUENCE [LARGE SCALE GENOMIC DNA]</scope>
    <source>
        <strain evidence="2">DSM 100886 HEG_-6_39</strain>
    </source>
</reference>
<evidence type="ECO:0000313" key="1">
    <source>
        <dbReference type="EMBL" id="AMY10838.1"/>
    </source>
</evidence>
<reference evidence="2" key="2">
    <citation type="submission" date="2016-04" db="EMBL/GenBank/DDBJ databases">
        <title>First Complete Genome Sequence of a Subdivision 6 Acidobacterium.</title>
        <authorList>
            <person name="Huang S."/>
            <person name="Vieira S."/>
            <person name="Bunk B."/>
            <person name="Riedel T."/>
            <person name="Sproeer C."/>
            <person name="Overmann J."/>
        </authorList>
    </citation>
    <scope>NUCLEOTIDE SEQUENCE [LARGE SCALE GENOMIC DNA]</scope>
    <source>
        <strain evidence="2">DSM 100886 HEG_-6_39</strain>
    </source>
</reference>
<keyword evidence="2" id="KW-1185">Reference proteome</keyword>
<protein>
    <submittedName>
        <fullName evidence="1">Uncharacterized protein</fullName>
    </submittedName>
</protein>
<dbReference type="AlphaFoldDB" id="A0A143PRR9"/>
<dbReference type="KEGG" id="abac:LuPra_04081"/>
<sequence>MTSAPLADDDLFEAARLLFCGRSPAIEFDLGPQCRGERRAVVVHEVQVQDDAYGLPLAILSLTVESVSTRTAFEARDRVITDVQTLGRRRSQKAWGYHRQPRVENAVFR</sequence>
<gene>
    <name evidence="1" type="ORF">LuPra_04081</name>
</gene>
<proteinExistence type="predicted"/>
<organism evidence="1 2">
    <name type="scientific">Luteitalea pratensis</name>
    <dbReference type="NCBI Taxonomy" id="1855912"/>
    <lineage>
        <taxon>Bacteria</taxon>
        <taxon>Pseudomonadati</taxon>
        <taxon>Acidobacteriota</taxon>
        <taxon>Vicinamibacteria</taxon>
        <taxon>Vicinamibacterales</taxon>
        <taxon>Vicinamibacteraceae</taxon>
        <taxon>Luteitalea</taxon>
    </lineage>
</organism>